<dbReference type="InterPro" id="IPR000210">
    <property type="entry name" value="BTB/POZ_dom"/>
</dbReference>
<feature type="compositionally biased region" description="Basic and acidic residues" evidence="1">
    <location>
        <begin position="1"/>
        <end position="10"/>
    </location>
</feature>
<sequence length="311" mass="35098">MEKTSTEPSDKSAPTVPPPFDKPADLILRSSDGIDYNVYRCILILASPIFADMWSLPQPTPPSHRSHQADTPDLPVVAIPETAKTLETLLRLIYPLSTVPDFASMDDFKAAFLVAHKYEIDYTKTVLSSALSKFSGLEPLRMYAMAVRYDLPDVARLAARGFLLMQDPLAMIDEVKELDVVAYHRLLVYRARCTNSLKTLGDTSLTSYFKMSSRVSPYAWTWIYCKTCHPRLPNQYGHRCTLWFKEHWKRLFIVLAATPSADALADPALNDEAMREVAKCETCGPLAPRQLRKFTTLFAADVKDRLSEVPF</sequence>
<protein>
    <recommendedName>
        <fullName evidence="2">BTB domain-containing protein</fullName>
    </recommendedName>
</protein>
<dbReference type="InterPro" id="IPR011333">
    <property type="entry name" value="SKP1/BTB/POZ_sf"/>
</dbReference>
<dbReference type="OrthoDB" id="3357985at2759"/>
<evidence type="ECO:0000313" key="3">
    <source>
        <dbReference type="EMBL" id="OSD05347.1"/>
    </source>
</evidence>
<name>A0A1Y2IW74_TRAC3</name>
<reference evidence="3 4" key="1">
    <citation type="journal article" date="2015" name="Biotechnol. Biofuels">
        <title>Enhanced degradation of softwood versus hardwood by the white-rot fungus Pycnoporus coccineus.</title>
        <authorList>
            <person name="Couturier M."/>
            <person name="Navarro D."/>
            <person name="Chevret D."/>
            <person name="Henrissat B."/>
            <person name="Piumi F."/>
            <person name="Ruiz-Duenas F.J."/>
            <person name="Martinez A.T."/>
            <person name="Grigoriev I.V."/>
            <person name="Riley R."/>
            <person name="Lipzen A."/>
            <person name="Berrin J.G."/>
            <person name="Master E.R."/>
            <person name="Rosso M.N."/>
        </authorList>
    </citation>
    <scope>NUCLEOTIDE SEQUENCE [LARGE SCALE GENOMIC DNA]</scope>
    <source>
        <strain evidence="3 4">BRFM310</strain>
    </source>
</reference>
<organism evidence="3 4">
    <name type="scientific">Trametes coccinea (strain BRFM310)</name>
    <name type="common">Pycnoporus coccineus</name>
    <dbReference type="NCBI Taxonomy" id="1353009"/>
    <lineage>
        <taxon>Eukaryota</taxon>
        <taxon>Fungi</taxon>
        <taxon>Dikarya</taxon>
        <taxon>Basidiomycota</taxon>
        <taxon>Agaricomycotina</taxon>
        <taxon>Agaricomycetes</taxon>
        <taxon>Polyporales</taxon>
        <taxon>Polyporaceae</taxon>
        <taxon>Trametes</taxon>
    </lineage>
</organism>
<dbReference type="Proteomes" id="UP000193067">
    <property type="component" value="Unassembled WGS sequence"/>
</dbReference>
<evidence type="ECO:0000256" key="1">
    <source>
        <dbReference type="SAM" id="MobiDB-lite"/>
    </source>
</evidence>
<proteinExistence type="predicted"/>
<feature type="domain" description="BTB" evidence="2">
    <location>
        <begin position="24"/>
        <end position="94"/>
    </location>
</feature>
<gene>
    <name evidence="3" type="ORF">PYCCODRAFT_1228188</name>
</gene>
<dbReference type="Pfam" id="PF00651">
    <property type="entry name" value="BTB"/>
    <property type="match status" value="1"/>
</dbReference>
<dbReference type="EMBL" id="KZ084093">
    <property type="protein sequence ID" value="OSD05347.1"/>
    <property type="molecule type" value="Genomic_DNA"/>
</dbReference>
<dbReference type="AlphaFoldDB" id="A0A1Y2IW74"/>
<dbReference type="Gene3D" id="3.30.710.10">
    <property type="entry name" value="Potassium Channel Kv1.1, Chain A"/>
    <property type="match status" value="1"/>
</dbReference>
<dbReference type="PROSITE" id="PS50097">
    <property type="entry name" value="BTB"/>
    <property type="match status" value="1"/>
</dbReference>
<feature type="region of interest" description="Disordered" evidence="1">
    <location>
        <begin position="1"/>
        <end position="22"/>
    </location>
</feature>
<evidence type="ECO:0000313" key="4">
    <source>
        <dbReference type="Proteomes" id="UP000193067"/>
    </source>
</evidence>
<accession>A0A1Y2IW74</accession>
<dbReference type="STRING" id="1353009.A0A1Y2IW74"/>
<evidence type="ECO:0000259" key="2">
    <source>
        <dbReference type="PROSITE" id="PS50097"/>
    </source>
</evidence>
<keyword evidence="4" id="KW-1185">Reference proteome</keyword>